<dbReference type="Gene3D" id="3.40.630.40">
    <property type="entry name" value="Zn-dependent exopeptidases"/>
    <property type="match status" value="1"/>
</dbReference>
<feature type="domain" description="MurNAc-LAA" evidence="2">
    <location>
        <begin position="74"/>
        <end position="183"/>
    </location>
</feature>
<dbReference type="SUPFAM" id="SSF53187">
    <property type="entry name" value="Zn-dependent exopeptidases"/>
    <property type="match status" value="1"/>
</dbReference>
<keyword evidence="4" id="KW-1185">Reference proteome</keyword>
<dbReference type="AlphaFoldDB" id="A0A7V7UC73"/>
<comment type="caution">
    <text evidence="3">The sequence shown here is derived from an EMBL/GenBank/DDBJ whole genome shotgun (WGS) entry which is preliminary data.</text>
</comment>
<protein>
    <submittedName>
        <fullName evidence="3">N-acetylmuramoyl-L-alanine amidase</fullName>
    </submittedName>
</protein>
<dbReference type="InterPro" id="IPR050695">
    <property type="entry name" value="N-acetylmuramoyl_amidase_3"/>
</dbReference>
<reference evidence="3 4" key="1">
    <citation type="submission" date="2019-09" db="EMBL/GenBank/DDBJ databases">
        <authorList>
            <person name="Valk L.C."/>
        </authorList>
    </citation>
    <scope>NUCLEOTIDE SEQUENCE [LARGE SCALE GENOMIC DNA]</scope>
    <source>
        <strain evidence="3">GalUA</strain>
    </source>
</reference>
<accession>A0A7V7UC73</accession>
<dbReference type="PANTHER" id="PTHR30404">
    <property type="entry name" value="N-ACETYLMURAMOYL-L-ALANINE AMIDASE"/>
    <property type="match status" value="1"/>
</dbReference>
<dbReference type="EMBL" id="WAGX01000004">
    <property type="protein sequence ID" value="KAB1439400.1"/>
    <property type="molecule type" value="Genomic_DNA"/>
</dbReference>
<dbReference type="CDD" id="cd02696">
    <property type="entry name" value="MurNAc-LAA"/>
    <property type="match status" value="1"/>
</dbReference>
<dbReference type="GO" id="GO:0008745">
    <property type="term" value="F:N-acetylmuramoyl-L-alanine amidase activity"/>
    <property type="evidence" value="ECO:0007669"/>
    <property type="project" value="InterPro"/>
</dbReference>
<evidence type="ECO:0000313" key="4">
    <source>
        <dbReference type="Proteomes" id="UP000461768"/>
    </source>
</evidence>
<dbReference type="OrthoDB" id="9772024at2"/>
<name>A0A7V7UC73_9FIRM</name>
<evidence type="ECO:0000256" key="1">
    <source>
        <dbReference type="ARBA" id="ARBA00022801"/>
    </source>
</evidence>
<dbReference type="SMART" id="SM00646">
    <property type="entry name" value="Ami_3"/>
    <property type="match status" value="1"/>
</dbReference>
<keyword evidence="1" id="KW-0378">Hydrolase</keyword>
<dbReference type="InterPro" id="IPR002508">
    <property type="entry name" value="MurNAc-LAA_cat"/>
</dbReference>
<sequence>MAIRIFIDQGHNPIGYHNSGAEGNGIYESDINYMVGRYLADLLAADPRFEVRTSRTTPTEVLGTDNLSSLNERVNMANEWPADYFISIHVNANENPNINGSEVYVASLYSESYWLGDDILREIVRRLGTQNNGIIINPTLYVLRRTNMPAILVELAYITNASDAWKLANQQYAFAYAIYSGLLNYFGLSPL</sequence>
<evidence type="ECO:0000259" key="2">
    <source>
        <dbReference type="SMART" id="SM00646"/>
    </source>
</evidence>
<dbReference type="GO" id="GO:0009253">
    <property type="term" value="P:peptidoglycan catabolic process"/>
    <property type="evidence" value="ECO:0007669"/>
    <property type="project" value="InterPro"/>
</dbReference>
<reference evidence="3 4" key="2">
    <citation type="submission" date="2020-02" db="EMBL/GenBank/DDBJ databases">
        <title>Candidatus Galacturonibacter soehngenii shows hetero-acetogenic catabolism of galacturonic acid but lacks a canonical carbon monoxide dehydrogenase/acetyl-CoA synthase complex.</title>
        <authorList>
            <person name="Diender M."/>
            <person name="Stouten G.R."/>
            <person name="Petersen J.F."/>
            <person name="Nielsen P.H."/>
            <person name="Dueholm M.S."/>
            <person name="Pronk J.T."/>
            <person name="Van Loosdrecht M.C.M."/>
        </authorList>
    </citation>
    <scope>NUCLEOTIDE SEQUENCE [LARGE SCALE GENOMIC DNA]</scope>
    <source>
        <strain evidence="3">GalUA</strain>
    </source>
</reference>
<proteinExistence type="predicted"/>
<organism evidence="3 4">
    <name type="scientific">Candidatus Galacturonatibacter soehngenii</name>
    <dbReference type="NCBI Taxonomy" id="2307010"/>
    <lineage>
        <taxon>Bacteria</taxon>
        <taxon>Bacillati</taxon>
        <taxon>Bacillota</taxon>
        <taxon>Clostridia</taxon>
        <taxon>Lachnospirales</taxon>
        <taxon>Lachnospiraceae</taxon>
        <taxon>Candidatus Galacturonatibacter</taxon>
    </lineage>
</organism>
<dbReference type="GO" id="GO:0030288">
    <property type="term" value="C:outer membrane-bounded periplasmic space"/>
    <property type="evidence" value="ECO:0007669"/>
    <property type="project" value="TreeGrafter"/>
</dbReference>
<dbReference type="Pfam" id="PF01520">
    <property type="entry name" value="Amidase_3"/>
    <property type="match status" value="1"/>
</dbReference>
<dbReference type="Proteomes" id="UP000461768">
    <property type="component" value="Unassembled WGS sequence"/>
</dbReference>
<dbReference type="PANTHER" id="PTHR30404:SF0">
    <property type="entry name" value="N-ACETYLMURAMOYL-L-ALANINE AMIDASE AMIC"/>
    <property type="match status" value="1"/>
</dbReference>
<evidence type="ECO:0000313" key="3">
    <source>
        <dbReference type="EMBL" id="KAB1439400.1"/>
    </source>
</evidence>
<dbReference type="RefSeq" id="WP_151141857.1">
    <property type="nucleotide sequence ID" value="NZ_WAGX01000004.1"/>
</dbReference>
<gene>
    <name evidence="3" type="ORF">F7O84_03105</name>
</gene>